<dbReference type="AlphaFoldDB" id="A0A0M4NUE2"/>
<evidence type="ECO:0000256" key="8">
    <source>
        <dbReference type="HAMAP-Rule" id="MF_00316"/>
    </source>
</evidence>
<evidence type="ECO:0000259" key="9">
    <source>
        <dbReference type="Pfam" id="PF12804"/>
    </source>
</evidence>
<feature type="binding site" evidence="8">
    <location>
        <position position="27"/>
    </location>
    <ligand>
        <name>GTP</name>
        <dbReference type="ChEBI" id="CHEBI:37565"/>
    </ligand>
</feature>
<dbReference type="InterPro" id="IPR013482">
    <property type="entry name" value="Molybde_CF_guanTrfase"/>
</dbReference>
<comment type="subunit">
    <text evidence="8">Monomer.</text>
</comment>
<comment type="function">
    <text evidence="8">Transfers a GMP moiety from GTP to Mo-molybdopterin (Mo-MPT) cofactor (Moco or molybdenum cofactor) to form Mo-molybdopterin guanine dinucleotide (Mo-MGD) cofactor.</text>
</comment>
<dbReference type="Pfam" id="PF12804">
    <property type="entry name" value="NTP_transf_3"/>
    <property type="match status" value="1"/>
</dbReference>
<keyword evidence="4 8" id="KW-0547">Nucleotide-binding</keyword>
<dbReference type="KEGG" id="tho:SP60_06820"/>
<dbReference type="InterPro" id="IPR029044">
    <property type="entry name" value="Nucleotide-diphossugar_trans"/>
</dbReference>
<keyword evidence="11" id="KW-1185">Reference proteome</keyword>
<dbReference type="HAMAP" id="MF_00316">
    <property type="entry name" value="MobA"/>
    <property type="match status" value="1"/>
</dbReference>
<evidence type="ECO:0000313" key="11">
    <source>
        <dbReference type="Proteomes" id="UP000058020"/>
    </source>
</evidence>
<comment type="similarity">
    <text evidence="8">Belongs to the MobA family.</text>
</comment>
<evidence type="ECO:0000256" key="3">
    <source>
        <dbReference type="ARBA" id="ARBA00022723"/>
    </source>
</evidence>
<protein>
    <recommendedName>
        <fullName evidence="8">Molybdenum cofactor guanylyltransferase</fullName>
        <shortName evidence="8">MoCo guanylyltransferase</shortName>
        <ecNumber evidence="8">2.7.7.77</ecNumber>
    </recommendedName>
    <alternativeName>
        <fullName evidence="8">GTP:molybdopterin guanylyltransferase</fullName>
    </alternativeName>
    <alternativeName>
        <fullName evidence="8">Mo-MPT guanylyltransferase</fullName>
    </alternativeName>
    <alternativeName>
        <fullName evidence="8">Molybdopterin guanylyltransferase</fullName>
    </alternativeName>
    <alternativeName>
        <fullName evidence="8">Molybdopterin-guanine dinucleotide synthase</fullName>
        <shortName evidence="8">MGD synthase</shortName>
    </alternativeName>
</protein>
<dbReference type="Gene3D" id="3.90.550.10">
    <property type="entry name" value="Spore Coat Polysaccharide Biosynthesis Protein SpsA, Chain A"/>
    <property type="match status" value="1"/>
</dbReference>
<feature type="binding site" evidence="8">
    <location>
        <position position="102"/>
    </location>
    <ligand>
        <name>GTP</name>
        <dbReference type="ChEBI" id="CHEBI:37565"/>
    </ligand>
</feature>
<comment type="cofactor">
    <cofactor evidence="8">
        <name>Mg(2+)</name>
        <dbReference type="ChEBI" id="CHEBI:18420"/>
    </cofactor>
</comment>
<dbReference type="EMBL" id="CP010552">
    <property type="protein sequence ID" value="ALE52932.1"/>
    <property type="molecule type" value="Genomic_DNA"/>
</dbReference>
<dbReference type="PANTHER" id="PTHR19136:SF81">
    <property type="entry name" value="MOLYBDENUM COFACTOR GUANYLYLTRANSFERASE"/>
    <property type="match status" value="1"/>
</dbReference>
<dbReference type="STRING" id="1705394.SP60_06820"/>
<dbReference type="RefSeq" id="WP_053951914.1">
    <property type="nucleotide sequence ID" value="NZ_CP010552.1"/>
</dbReference>
<dbReference type="EC" id="2.7.7.77" evidence="8"/>
<evidence type="ECO:0000256" key="4">
    <source>
        <dbReference type="ARBA" id="ARBA00022741"/>
    </source>
</evidence>
<dbReference type="InterPro" id="IPR025877">
    <property type="entry name" value="MobA-like_NTP_Trfase"/>
</dbReference>
<comment type="catalytic activity">
    <reaction evidence="8">
        <text>Mo-molybdopterin + GTP + H(+) = Mo-molybdopterin guanine dinucleotide + diphosphate</text>
        <dbReference type="Rhea" id="RHEA:34243"/>
        <dbReference type="ChEBI" id="CHEBI:15378"/>
        <dbReference type="ChEBI" id="CHEBI:33019"/>
        <dbReference type="ChEBI" id="CHEBI:37565"/>
        <dbReference type="ChEBI" id="CHEBI:71302"/>
        <dbReference type="ChEBI" id="CHEBI:71310"/>
        <dbReference type="EC" id="2.7.7.77"/>
    </reaction>
</comment>
<dbReference type="GO" id="GO:0061603">
    <property type="term" value="F:molybdenum cofactor guanylyltransferase activity"/>
    <property type="evidence" value="ECO:0007669"/>
    <property type="project" value="UniProtKB-EC"/>
</dbReference>
<keyword evidence="5 8" id="KW-0460">Magnesium</keyword>
<gene>
    <name evidence="8" type="primary">mobA</name>
    <name evidence="10" type="ORF">SP60_06820</name>
</gene>
<dbReference type="OrthoDB" id="9788394at2"/>
<dbReference type="SUPFAM" id="SSF53448">
    <property type="entry name" value="Nucleotide-diphospho-sugar transferases"/>
    <property type="match status" value="1"/>
</dbReference>
<dbReference type="PANTHER" id="PTHR19136">
    <property type="entry name" value="MOLYBDENUM COFACTOR GUANYLYLTRANSFERASE"/>
    <property type="match status" value="1"/>
</dbReference>
<keyword evidence="6 8" id="KW-0342">GTP-binding</keyword>
<feature type="domain" description="MobA-like NTP transferase" evidence="9">
    <location>
        <begin position="11"/>
        <end position="165"/>
    </location>
</feature>
<organism evidence="10 11">
    <name type="scientific">Candidatus Thioglobus autotrophicus</name>
    <dbReference type="NCBI Taxonomy" id="1705394"/>
    <lineage>
        <taxon>Bacteria</taxon>
        <taxon>Pseudomonadati</taxon>
        <taxon>Pseudomonadota</taxon>
        <taxon>Gammaproteobacteria</taxon>
        <taxon>Candidatus Pseudothioglobaceae</taxon>
        <taxon>Candidatus Thioglobus</taxon>
    </lineage>
</organism>
<name>A0A0M4NUE2_9GAMM</name>
<feature type="binding site" evidence="8">
    <location>
        <begin position="14"/>
        <end position="16"/>
    </location>
    <ligand>
        <name>GTP</name>
        <dbReference type="ChEBI" id="CHEBI:37565"/>
    </ligand>
</feature>
<evidence type="ECO:0000256" key="7">
    <source>
        <dbReference type="ARBA" id="ARBA00023150"/>
    </source>
</evidence>
<evidence type="ECO:0000313" key="10">
    <source>
        <dbReference type="EMBL" id="ALE52932.1"/>
    </source>
</evidence>
<dbReference type="CDD" id="cd02503">
    <property type="entry name" value="MobA"/>
    <property type="match status" value="1"/>
</dbReference>
<dbReference type="GO" id="GO:0005525">
    <property type="term" value="F:GTP binding"/>
    <property type="evidence" value="ECO:0007669"/>
    <property type="project" value="UniProtKB-UniRule"/>
</dbReference>
<accession>A0A0M4NUE2</accession>
<keyword evidence="2 8" id="KW-0808">Transferase</keyword>
<keyword evidence="7 8" id="KW-0501">Molybdenum cofactor biosynthesis</keyword>
<keyword evidence="3 8" id="KW-0479">Metal-binding</keyword>
<proteinExistence type="inferred from homology"/>
<dbReference type="GO" id="GO:1902758">
    <property type="term" value="P:bis(molybdopterin guanine dinucleotide)molybdenum biosynthetic process"/>
    <property type="evidence" value="ECO:0007669"/>
    <property type="project" value="TreeGrafter"/>
</dbReference>
<comment type="caution">
    <text evidence="8">Lacks conserved residue(s) required for the propagation of feature annotation.</text>
</comment>
<dbReference type="Proteomes" id="UP000058020">
    <property type="component" value="Chromosome"/>
</dbReference>
<dbReference type="GO" id="GO:0005737">
    <property type="term" value="C:cytoplasm"/>
    <property type="evidence" value="ECO:0007669"/>
    <property type="project" value="UniProtKB-SubCell"/>
</dbReference>
<reference evidence="10 11" key="1">
    <citation type="journal article" date="2015" name="Genome Announc.">
        <title>Genome Sequence of 'Candidatus Thioglobus autotrophica' Strain EF1, a Chemoautotroph from the SUP05 Clade of Marine Gammaproteobacteria.</title>
        <authorList>
            <person name="Shah V."/>
            <person name="Morris R.M."/>
        </authorList>
    </citation>
    <scope>NUCLEOTIDE SEQUENCE [LARGE SCALE GENOMIC DNA]</scope>
    <source>
        <strain evidence="10 11">EF1</strain>
    </source>
</reference>
<comment type="subcellular location">
    <subcellularLocation>
        <location evidence="8">Cytoplasm</location>
    </subcellularLocation>
</comment>
<evidence type="ECO:0000256" key="1">
    <source>
        <dbReference type="ARBA" id="ARBA00022490"/>
    </source>
</evidence>
<evidence type="ECO:0000256" key="2">
    <source>
        <dbReference type="ARBA" id="ARBA00022679"/>
    </source>
</evidence>
<feature type="binding site" evidence="8">
    <location>
        <position position="72"/>
    </location>
    <ligand>
        <name>GTP</name>
        <dbReference type="ChEBI" id="CHEBI:37565"/>
    </ligand>
</feature>
<comment type="domain">
    <text evidence="8">The N-terminal domain determines nucleotide recognition and specific binding, while the C-terminal domain determines the specific binding to the target protein.</text>
</comment>
<keyword evidence="10" id="KW-0548">Nucleotidyltransferase</keyword>
<evidence type="ECO:0000256" key="5">
    <source>
        <dbReference type="ARBA" id="ARBA00022842"/>
    </source>
</evidence>
<feature type="binding site" evidence="8">
    <location>
        <position position="102"/>
    </location>
    <ligand>
        <name>Mg(2+)</name>
        <dbReference type="ChEBI" id="CHEBI:18420"/>
    </ligand>
</feature>
<keyword evidence="1 8" id="KW-0963">Cytoplasm</keyword>
<sequence length="193" mass="21495">MKNISKRDVSVVILAGGQALRMGNKDKGLILFNQKPLIHYVVHAVSQSVGSIWVSANRNLDLYQKFGQVVSDELSGYQGPLAGISAVLSHIDTRYLLVVPCDGPYINTTLLERLADEMLTKQAKLCVASEKGCLHPTFALLETSIKTELDQYLRSGQRKLGHFFKENNAIEVDFSDSPELFVNFNTPEDLLKR</sequence>
<dbReference type="GO" id="GO:0046872">
    <property type="term" value="F:metal ion binding"/>
    <property type="evidence" value="ECO:0007669"/>
    <property type="project" value="UniProtKB-KW"/>
</dbReference>
<evidence type="ECO:0000256" key="6">
    <source>
        <dbReference type="ARBA" id="ARBA00023134"/>
    </source>
</evidence>
<dbReference type="NCBIfam" id="TIGR02665">
    <property type="entry name" value="molyb_mobA"/>
    <property type="match status" value="1"/>
</dbReference>